<keyword evidence="12" id="KW-1185">Reference proteome</keyword>
<evidence type="ECO:0000256" key="10">
    <source>
        <dbReference type="SAM" id="Phobius"/>
    </source>
</evidence>
<keyword evidence="7" id="KW-0443">Lipid metabolism</keyword>
<feature type="transmembrane region" description="Helical" evidence="10">
    <location>
        <begin position="176"/>
        <end position="197"/>
    </location>
</feature>
<dbReference type="EMBL" id="JAYMYS010000008">
    <property type="protein sequence ID" value="KAK7383068.1"/>
    <property type="molecule type" value="Genomic_DNA"/>
</dbReference>
<dbReference type="InterPro" id="IPR002076">
    <property type="entry name" value="ELO_fam"/>
</dbReference>
<dbReference type="GO" id="GO:0019367">
    <property type="term" value="P:fatty acid elongation, saturated fatty acid"/>
    <property type="evidence" value="ECO:0007669"/>
    <property type="project" value="TreeGrafter"/>
</dbReference>
<evidence type="ECO:0008006" key="13">
    <source>
        <dbReference type="Google" id="ProtNLM"/>
    </source>
</evidence>
<dbReference type="PANTHER" id="PTHR11157">
    <property type="entry name" value="FATTY ACID ACYL TRANSFERASE-RELATED"/>
    <property type="match status" value="1"/>
</dbReference>
<name>A0AAN9WYN6_PSOTE</name>
<reference evidence="11 12" key="1">
    <citation type="submission" date="2024-01" db="EMBL/GenBank/DDBJ databases">
        <title>The genomes of 5 underutilized Papilionoideae crops provide insights into root nodulation and disease resistanc.</title>
        <authorList>
            <person name="Jiang F."/>
        </authorList>
    </citation>
    <scope>NUCLEOTIDE SEQUENCE [LARGE SCALE GENOMIC DNA]</scope>
    <source>
        <strain evidence="11">DUOXIRENSHENG_FW03</strain>
        <tissue evidence="11">Leaves</tissue>
    </source>
</reference>
<evidence type="ECO:0000256" key="1">
    <source>
        <dbReference type="ARBA" id="ARBA00004141"/>
    </source>
</evidence>
<feature type="transmembrane region" description="Helical" evidence="10">
    <location>
        <begin position="71"/>
        <end position="90"/>
    </location>
</feature>
<protein>
    <recommendedName>
        <fullName evidence="13">Elongation of fatty acids protein 3-like</fullName>
    </recommendedName>
</protein>
<dbReference type="GO" id="GO:0042761">
    <property type="term" value="P:very long-chain fatty acid biosynthetic process"/>
    <property type="evidence" value="ECO:0007669"/>
    <property type="project" value="TreeGrafter"/>
</dbReference>
<dbReference type="Pfam" id="PF01151">
    <property type="entry name" value="ELO"/>
    <property type="match status" value="1"/>
</dbReference>
<dbReference type="GO" id="GO:0034626">
    <property type="term" value="P:fatty acid elongation, polyunsaturated fatty acid"/>
    <property type="evidence" value="ECO:0007669"/>
    <property type="project" value="TreeGrafter"/>
</dbReference>
<evidence type="ECO:0000256" key="4">
    <source>
        <dbReference type="ARBA" id="ARBA00022692"/>
    </source>
</evidence>
<keyword evidence="6 10" id="KW-1133">Transmembrane helix</keyword>
<feature type="transmembrane region" description="Helical" evidence="10">
    <location>
        <begin position="245"/>
        <end position="267"/>
    </location>
</feature>
<evidence type="ECO:0000256" key="7">
    <source>
        <dbReference type="ARBA" id="ARBA00023098"/>
    </source>
</evidence>
<evidence type="ECO:0000256" key="3">
    <source>
        <dbReference type="ARBA" id="ARBA00022679"/>
    </source>
</evidence>
<gene>
    <name evidence="11" type="ORF">VNO78_28734</name>
</gene>
<organism evidence="11 12">
    <name type="scientific">Psophocarpus tetragonolobus</name>
    <name type="common">Winged bean</name>
    <name type="synonym">Dolichos tetragonolobus</name>
    <dbReference type="NCBI Taxonomy" id="3891"/>
    <lineage>
        <taxon>Eukaryota</taxon>
        <taxon>Viridiplantae</taxon>
        <taxon>Streptophyta</taxon>
        <taxon>Embryophyta</taxon>
        <taxon>Tracheophyta</taxon>
        <taxon>Spermatophyta</taxon>
        <taxon>Magnoliopsida</taxon>
        <taxon>eudicotyledons</taxon>
        <taxon>Gunneridae</taxon>
        <taxon>Pentapetalae</taxon>
        <taxon>rosids</taxon>
        <taxon>fabids</taxon>
        <taxon>Fabales</taxon>
        <taxon>Fabaceae</taxon>
        <taxon>Papilionoideae</taxon>
        <taxon>50 kb inversion clade</taxon>
        <taxon>NPAAA clade</taxon>
        <taxon>indigoferoid/millettioid clade</taxon>
        <taxon>Phaseoleae</taxon>
        <taxon>Psophocarpus</taxon>
    </lineage>
</organism>
<dbReference type="GO" id="GO:0030148">
    <property type="term" value="P:sphingolipid biosynthetic process"/>
    <property type="evidence" value="ECO:0007669"/>
    <property type="project" value="TreeGrafter"/>
</dbReference>
<keyword evidence="3" id="KW-0808">Transferase</keyword>
<feature type="transmembrane region" description="Helical" evidence="10">
    <location>
        <begin position="30"/>
        <end position="51"/>
    </location>
</feature>
<evidence type="ECO:0000256" key="5">
    <source>
        <dbReference type="ARBA" id="ARBA00022832"/>
    </source>
</evidence>
<keyword evidence="5" id="KW-0276">Fatty acid metabolism</keyword>
<keyword evidence="9" id="KW-0275">Fatty acid biosynthesis</keyword>
<dbReference type="GO" id="GO:0005789">
    <property type="term" value="C:endoplasmic reticulum membrane"/>
    <property type="evidence" value="ECO:0007669"/>
    <property type="project" value="TreeGrafter"/>
</dbReference>
<accession>A0AAN9WYN6</accession>
<keyword evidence="8 10" id="KW-0472">Membrane</keyword>
<dbReference type="GO" id="GO:0034625">
    <property type="term" value="P:fatty acid elongation, monounsaturated fatty acid"/>
    <property type="evidence" value="ECO:0007669"/>
    <property type="project" value="TreeGrafter"/>
</dbReference>
<keyword evidence="2" id="KW-0444">Lipid biosynthesis</keyword>
<dbReference type="AlphaFoldDB" id="A0AAN9WYN6"/>
<dbReference type="Proteomes" id="UP001386955">
    <property type="component" value="Unassembled WGS sequence"/>
</dbReference>
<dbReference type="PANTHER" id="PTHR11157:SF123">
    <property type="entry name" value="F25A4.4"/>
    <property type="match status" value="1"/>
</dbReference>
<evidence type="ECO:0000256" key="6">
    <source>
        <dbReference type="ARBA" id="ARBA00022989"/>
    </source>
</evidence>
<sequence length="281" mass="32021">MGVCVKYWLLDHPSIGRFRWSSTESWGSTWSFLVMAIGTYITTSLTLHVIFKIAGRRRGVPLGRIPAMHSLLMSVVSATVFTGMVISAVAEIRQTRWLWQRTRKHSLEWFLCFPLGIRPSGPVFFWSYAFYLSRLLHLFRTLFVILQHRTLSFSTLFNHSMLLLMSFLWLEFAQSFQVLAILFSTLVYTVVYGHRFSREIRMLPSASEGITLRASCQMLVLACFNLVCHIGVLLLHILRGGCNGIGAWAFNSVLNAAILFLFLNSYVNIFSQKKASMSAIS</sequence>
<evidence type="ECO:0000313" key="11">
    <source>
        <dbReference type="EMBL" id="KAK7383068.1"/>
    </source>
</evidence>
<proteinExistence type="predicted"/>
<dbReference type="GO" id="GO:0009922">
    <property type="term" value="F:fatty acid elongase activity"/>
    <property type="evidence" value="ECO:0007669"/>
    <property type="project" value="InterPro"/>
</dbReference>
<comment type="caution">
    <text evidence="11">The sequence shown here is derived from an EMBL/GenBank/DDBJ whole genome shotgun (WGS) entry which is preliminary data.</text>
</comment>
<evidence type="ECO:0000256" key="8">
    <source>
        <dbReference type="ARBA" id="ARBA00023136"/>
    </source>
</evidence>
<feature type="transmembrane region" description="Helical" evidence="10">
    <location>
        <begin position="218"/>
        <end position="239"/>
    </location>
</feature>
<keyword evidence="4 10" id="KW-0812">Transmembrane</keyword>
<evidence type="ECO:0000313" key="12">
    <source>
        <dbReference type="Proteomes" id="UP001386955"/>
    </source>
</evidence>
<evidence type="ECO:0000256" key="2">
    <source>
        <dbReference type="ARBA" id="ARBA00022516"/>
    </source>
</evidence>
<comment type="subcellular location">
    <subcellularLocation>
        <location evidence="1">Membrane</location>
        <topology evidence="1">Multi-pass membrane protein</topology>
    </subcellularLocation>
</comment>
<evidence type="ECO:0000256" key="9">
    <source>
        <dbReference type="ARBA" id="ARBA00023160"/>
    </source>
</evidence>